<proteinExistence type="predicted"/>
<dbReference type="InterPro" id="IPR004827">
    <property type="entry name" value="bZIP"/>
</dbReference>
<feature type="compositionally biased region" description="Basic and acidic residues" evidence="3">
    <location>
        <begin position="86"/>
        <end position="97"/>
    </location>
</feature>
<feature type="region of interest" description="Disordered" evidence="3">
    <location>
        <begin position="271"/>
        <end position="296"/>
    </location>
</feature>
<feature type="compositionally biased region" description="Basic and acidic residues" evidence="3">
    <location>
        <begin position="157"/>
        <end position="167"/>
    </location>
</feature>
<feature type="compositionally biased region" description="Polar residues" evidence="3">
    <location>
        <begin position="72"/>
        <end position="85"/>
    </location>
</feature>
<reference evidence="5 6" key="1">
    <citation type="submission" date="2019-07" db="EMBL/GenBank/DDBJ databases">
        <authorList>
            <person name="Friedrich A."/>
            <person name="Schacherer J."/>
        </authorList>
    </citation>
    <scope>NUCLEOTIDE SEQUENCE [LARGE SCALE GENOMIC DNA]</scope>
</reference>
<comment type="subcellular location">
    <subcellularLocation>
        <location evidence="1">Nucleus</location>
    </subcellularLocation>
</comment>
<dbReference type="PROSITE" id="PS00036">
    <property type="entry name" value="BZIP_BASIC"/>
    <property type="match status" value="1"/>
</dbReference>
<feature type="compositionally biased region" description="Low complexity" evidence="3">
    <location>
        <begin position="56"/>
        <end position="66"/>
    </location>
</feature>
<evidence type="ECO:0000259" key="4">
    <source>
        <dbReference type="PROSITE" id="PS50217"/>
    </source>
</evidence>
<keyword evidence="6" id="KW-1185">Reference proteome</keyword>
<keyword evidence="2" id="KW-0539">Nucleus</keyword>
<evidence type="ECO:0000313" key="5">
    <source>
        <dbReference type="EMBL" id="VUG18672.1"/>
    </source>
</evidence>
<dbReference type="PANTHER" id="PTHR40621">
    <property type="entry name" value="TRANSCRIPTION FACTOR KAPC-RELATED"/>
    <property type="match status" value="1"/>
</dbReference>
<dbReference type="GO" id="GO:0001228">
    <property type="term" value="F:DNA-binding transcription activator activity, RNA polymerase II-specific"/>
    <property type="evidence" value="ECO:0007669"/>
    <property type="project" value="TreeGrafter"/>
</dbReference>
<dbReference type="InterPro" id="IPR046347">
    <property type="entry name" value="bZIP_sf"/>
</dbReference>
<dbReference type="GO" id="GO:0000976">
    <property type="term" value="F:transcription cis-regulatory region binding"/>
    <property type="evidence" value="ECO:0007669"/>
    <property type="project" value="InterPro"/>
</dbReference>
<dbReference type="AlphaFoldDB" id="A0A7D9D1I6"/>
<evidence type="ECO:0000256" key="1">
    <source>
        <dbReference type="ARBA" id="ARBA00004123"/>
    </source>
</evidence>
<evidence type="ECO:0000256" key="3">
    <source>
        <dbReference type="SAM" id="MobiDB-lite"/>
    </source>
</evidence>
<dbReference type="Gene3D" id="1.20.5.170">
    <property type="match status" value="1"/>
</dbReference>
<accession>A0A7D9D1I6</accession>
<dbReference type="Proteomes" id="UP000478008">
    <property type="component" value="Unassembled WGS sequence"/>
</dbReference>
<dbReference type="SUPFAM" id="SSF57959">
    <property type="entry name" value="Leucine zipper domain"/>
    <property type="match status" value="1"/>
</dbReference>
<evidence type="ECO:0000313" key="6">
    <source>
        <dbReference type="Proteomes" id="UP000478008"/>
    </source>
</evidence>
<dbReference type="PROSITE" id="PS50217">
    <property type="entry name" value="BZIP"/>
    <property type="match status" value="1"/>
</dbReference>
<feature type="compositionally biased region" description="Low complexity" evidence="3">
    <location>
        <begin position="112"/>
        <end position="141"/>
    </location>
</feature>
<organism evidence="5 6">
    <name type="scientific">Dekkera bruxellensis</name>
    <name type="common">Brettanomyces custersii</name>
    <dbReference type="NCBI Taxonomy" id="5007"/>
    <lineage>
        <taxon>Eukaryota</taxon>
        <taxon>Fungi</taxon>
        <taxon>Dikarya</taxon>
        <taxon>Ascomycota</taxon>
        <taxon>Saccharomycotina</taxon>
        <taxon>Pichiomycetes</taxon>
        <taxon>Pichiales</taxon>
        <taxon>Pichiaceae</taxon>
        <taxon>Brettanomyces</taxon>
    </lineage>
</organism>
<protein>
    <submittedName>
        <fullName evidence="5">DEBR0S3_17106g1_1</fullName>
    </submittedName>
</protein>
<dbReference type="SMART" id="SM00338">
    <property type="entry name" value="BRLZ"/>
    <property type="match status" value="1"/>
</dbReference>
<evidence type="ECO:0000256" key="2">
    <source>
        <dbReference type="ARBA" id="ARBA00023242"/>
    </source>
</evidence>
<feature type="domain" description="BZIP" evidence="4">
    <location>
        <begin position="197"/>
        <end position="249"/>
    </location>
</feature>
<name>A0A7D9D1I6_DEKBR</name>
<feature type="compositionally biased region" description="Basic and acidic residues" evidence="3">
    <location>
        <begin position="175"/>
        <end position="185"/>
    </location>
</feature>
<feature type="compositionally biased region" description="Basic and acidic residues" evidence="3">
    <location>
        <begin position="213"/>
        <end position="225"/>
    </location>
</feature>
<dbReference type="InterPro" id="IPR050936">
    <property type="entry name" value="AP-1-like"/>
</dbReference>
<dbReference type="GO" id="GO:0090575">
    <property type="term" value="C:RNA polymerase II transcription regulator complex"/>
    <property type="evidence" value="ECO:0007669"/>
    <property type="project" value="TreeGrafter"/>
</dbReference>
<dbReference type="CDD" id="cd14688">
    <property type="entry name" value="bZIP_YAP"/>
    <property type="match status" value="1"/>
</dbReference>
<feature type="compositionally biased region" description="Polar residues" evidence="3">
    <location>
        <begin position="100"/>
        <end position="111"/>
    </location>
</feature>
<sequence length="397" mass="44708">MSQEPFFDFFPAEGQQYYSSSIENMGHRAQNSEMRSGDPYNQMQNPQQKAVFSHKQQQQQQQQQQQRMLPIQQLQTKQTKDFQSSGRHEPNNKDKIDQLPPNSFASTQFVPGSSPSSNSMGSYSSLGEQSVTTAVSSEAAAHNTYAKVTDVNMSDGPGHKDVQFIKDNEDENELGSDKGKKDGASTKKHGRKKLTNQELHQRRKAQNRAAQRAFRERKEGKLRDLSKQLSAVQAEKEKLQKQLEEVKQRNMFLDMENKFLQEKGYFVNKDGVTQAPASPTDASGSTSSGSPQSANGSFVFPKYTREKFINGSVDMGKHTWGKDKFRSKTYEVDNAAVLTVGAVWDYLVEFAKMNEEISIDIPGVMGDLRGKEVCHGFGPAYKLRLVNETLQRHICNK</sequence>
<dbReference type="EMBL" id="CABFWN010000003">
    <property type="protein sequence ID" value="VUG18672.1"/>
    <property type="molecule type" value="Genomic_DNA"/>
</dbReference>
<gene>
    <name evidence="5" type="ORF">DEBR0S3_17106G</name>
</gene>
<feature type="compositionally biased region" description="Polar residues" evidence="3">
    <location>
        <begin position="18"/>
        <end position="50"/>
    </location>
</feature>
<dbReference type="PANTHER" id="PTHR40621:SF8">
    <property type="entry name" value="AP-1-LIKE TRANSCRIPTION FACTOR YAP3"/>
    <property type="match status" value="1"/>
</dbReference>
<feature type="region of interest" description="Disordered" evidence="3">
    <location>
        <begin position="18"/>
        <end position="225"/>
    </location>
</feature>
<feature type="compositionally biased region" description="Low complexity" evidence="3">
    <location>
        <begin position="275"/>
        <end position="296"/>
    </location>
</feature>